<accession>A0A812KE99</accession>
<evidence type="ECO:0000313" key="2">
    <source>
        <dbReference type="Proteomes" id="UP000649617"/>
    </source>
</evidence>
<gene>
    <name evidence="1" type="ORF">SPIL2461_LOCUS2989</name>
</gene>
<feature type="non-terminal residue" evidence="1">
    <location>
        <position position="1"/>
    </location>
</feature>
<keyword evidence="2" id="KW-1185">Reference proteome</keyword>
<comment type="caution">
    <text evidence="1">The sequence shown here is derived from an EMBL/GenBank/DDBJ whole genome shotgun (WGS) entry which is preliminary data.</text>
</comment>
<dbReference type="EMBL" id="CAJNIZ010003436">
    <property type="protein sequence ID" value="CAE7222437.1"/>
    <property type="molecule type" value="Genomic_DNA"/>
</dbReference>
<reference evidence="1" key="1">
    <citation type="submission" date="2021-02" db="EMBL/GenBank/DDBJ databases">
        <authorList>
            <person name="Dougan E. K."/>
            <person name="Rhodes N."/>
            <person name="Thang M."/>
            <person name="Chan C."/>
        </authorList>
    </citation>
    <scope>NUCLEOTIDE SEQUENCE</scope>
</reference>
<dbReference type="Proteomes" id="UP000649617">
    <property type="component" value="Unassembled WGS sequence"/>
</dbReference>
<name>A0A812KE99_SYMPI</name>
<dbReference type="OrthoDB" id="414981at2759"/>
<organism evidence="1 2">
    <name type="scientific">Symbiodinium pilosum</name>
    <name type="common">Dinoflagellate</name>
    <dbReference type="NCBI Taxonomy" id="2952"/>
    <lineage>
        <taxon>Eukaryota</taxon>
        <taxon>Sar</taxon>
        <taxon>Alveolata</taxon>
        <taxon>Dinophyceae</taxon>
        <taxon>Suessiales</taxon>
        <taxon>Symbiodiniaceae</taxon>
        <taxon>Symbiodinium</taxon>
    </lineage>
</organism>
<proteinExistence type="predicted"/>
<evidence type="ECO:0000313" key="1">
    <source>
        <dbReference type="EMBL" id="CAE7222437.1"/>
    </source>
</evidence>
<protein>
    <submittedName>
        <fullName evidence="1">Uncharacterized protein</fullName>
    </submittedName>
</protein>
<sequence length="203" mass="22983">LVPMVKPFTLMQRLLPGQEKSQPARGPLSEFMELGPISSWLTGASQMTEENMERVAYPNQEVEGDWDTYPKKFLKTKYEAFLNQLVFFWKDAKAYRNKKGNLLELPAYRTGGTAEQKALPSLQCALSVSYREWHIAGWTMMSSDNATSTWEGRQANFVWGYLNTGVGGCGLYSFNQISKHRSDAAHSGDAIMLRFKFGLEHVP</sequence>
<dbReference type="AlphaFoldDB" id="A0A812KE99"/>